<gene>
    <name evidence="4" type="ORF">SCHPADRAFT_944994</name>
</gene>
<evidence type="ECO:0000313" key="5">
    <source>
        <dbReference type="Proteomes" id="UP000053477"/>
    </source>
</evidence>
<evidence type="ECO:0000259" key="3">
    <source>
        <dbReference type="Pfam" id="PF03959"/>
    </source>
</evidence>
<keyword evidence="5" id="KW-1185">Reference proteome</keyword>
<dbReference type="STRING" id="27342.A0A0H2RSF3"/>
<dbReference type="PANTHER" id="PTHR48070:SF6">
    <property type="entry name" value="ESTERASE OVCA2"/>
    <property type="match status" value="1"/>
</dbReference>
<feature type="domain" description="Serine hydrolase" evidence="3">
    <location>
        <begin position="2"/>
        <end position="219"/>
    </location>
</feature>
<dbReference type="OrthoDB" id="2094269at2759"/>
<organism evidence="4 5">
    <name type="scientific">Schizopora paradoxa</name>
    <dbReference type="NCBI Taxonomy" id="27342"/>
    <lineage>
        <taxon>Eukaryota</taxon>
        <taxon>Fungi</taxon>
        <taxon>Dikarya</taxon>
        <taxon>Basidiomycota</taxon>
        <taxon>Agaricomycotina</taxon>
        <taxon>Agaricomycetes</taxon>
        <taxon>Hymenochaetales</taxon>
        <taxon>Schizoporaceae</taxon>
        <taxon>Schizopora</taxon>
    </lineage>
</organism>
<sequence>MKRVLVLHGHTENAHVFGRKFNDIRDALKDEVEFVFIDAPHLLTPIDPQGEPVFSTSEQYSMIKNLDPKQPTKHTPRGWFYHTHTADDAWAVSKSLVYLRGVLEKEGPFNGIMGYSQGGAIAALVAGLLECPNHLPHFKGIKHPPMEFLVGVSSFVVPNPAFALPKNLRTPALLIMGSNDAIVIPELTYTLSQHFCKENLRLEVHNGGHFVPRKPEWRKFLIEFFRSFAKGSGSSATPPLFANAIGNKSAPAFVSSTGIPFRFMPDEEAARRKRKACMALRANRRKSWIEVVPKTFWEGGLELEDEIREEPEDNGLGPVKFDNGYDISALTALNYKGVPVDPSARVHFFDVSPRKVPANSRTGSASSETSESNSLSLELSTPSTPSCYSDDGSAEAEMPPSPRRAFQATVPASILLKETDFAAKTKTTGSVNNTFRRRSSTPAKGVLRVQTIGGRNIVVKSSFDGSEAPTDYALDLEKGVGEIDAVKDGQMDGAF</sequence>
<keyword evidence="1" id="KW-0378">Hydrolase</keyword>
<dbReference type="AlphaFoldDB" id="A0A0H2RSF3"/>
<dbReference type="FunCoup" id="A0A0H2RSF3">
    <property type="interactions" value="236"/>
</dbReference>
<evidence type="ECO:0000313" key="4">
    <source>
        <dbReference type="EMBL" id="KLO07781.1"/>
    </source>
</evidence>
<accession>A0A0H2RSF3</accession>
<dbReference type="Gene3D" id="3.40.50.1820">
    <property type="entry name" value="alpha/beta hydrolase"/>
    <property type="match status" value="1"/>
</dbReference>
<dbReference type="InterPro" id="IPR005645">
    <property type="entry name" value="FSH-like_dom"/>
</dbReference>
<dbReference type="Proteomes" id="UP000053477">
    <property type="component" value="Unassembled WGS sequence"/>
</dbReference>
<name>A0A0H2RSF3_9AGAM</name>
<feature type="compositionally biased region" description="Low complexity" evidence="2">
    <location>
        <begin position="364"/>
        <end position="386"/>
    </location>
</feature>
<evidence type="ECO:0000256" key="2">
    <source>
        <dbReference type="SAM" id="MobiDB-lite"/>
    </source>
</evidence>
<proteinExistence type="predicted"/>
<dbReference type="InterPro" id="IPR050593">
    <property type="entry name" value="LovG"/>
</dbReference>
<feature type="region of interest" description="Disordered" evidence="2">
    <location>
        <begin position="355"/>
        <end position="400"/>
    </location>
</feature>
<dbReference type="GO" id="GO:0016787">
    <property type="term" value="F:hydrolase activity"/>
    <property type="evidence" value="ECO:0007669"/>
    <property type="project" value="UniProtKB-KW"/>
</dbReference>
<dbReference type="InterPro" id="IPR029058">
    <property type="entry name" value="AB_hydrolase_fold"/>
</dbReference>
<evidence type="ECO:0000256" key="1">
    <source>
        <dbReference type="ARBA" id="ARBA00022801"/>
    </source>
</evidence>
<dbReference type="GO" id="GO:0005737">
    <property type="term" value="C:cytoplasm"/>
    <property type="evidence" value="ECO:0007669"/>
    <property type="project" value="TreeGrafter"/>
</dbReference>
<dbReference type="GO" id="GO:0005634">
    <property type="term" value="C:nucleus"/>
    <property type="evidence" value="ECO:0007669"/>
    <property type="project" value="TreeGrafter"/>
</dbReference>
<dbReference type="EMBL" id="KQ086121">
    <property type="protein sequence ID" value="KLO07781.1"/>
    <property type="molecule type" value="Genomic_DNA"/>
</dbReference>
<reference evidence="4 5" key="1">
    <citation type="submission" date="2015-04" db="EMBL/GenBank/DDBJ databases">
        <title>Complete genome sequence of Schizopora paradoxa KUC8140, a cosmopolitan wood degrader in East Asia.</title>
        <authorList>
            <consortium name="DOE Joint Genome Institute"/>
            <person name="Min B."/>
            <person name="Park H."/>
            <person name="Jang Y."/>
            <person name="Kim J.-J."/>
            <person name="Kim K.H."/>
            <person name="Pangilinan J."/>
            <person name="Lipzen A."/>
            <person name="Riley R."/>
            <person name="Grigoriev I.V."/>
            <person name="Spatafora J.W."/>
            <person name="Choi I.-G."/>
        </authorList>
    </citation>
    <scope>NUCLEOTIDE SEQUENCE [LARGE SCALE GENOMIC DNA]</scope>
    <source>
        <strain evidence="4 5">KUC8140</strain>
    </source>
</reference>
<dbReference type="PANTHER" id="PTHR48070">
    <property type="entry name" value="ESTERASE OVCA2"/>
    <property type="match status" value="1"/>
</dbReference>
<dbReference type="Pfam" id="PF03959">
    <property type="entry name" value="FSH1"/>
    <property type="match status" value="1"/>
</dbReference>
<dbReference type="SUPFAM" id="SSF53474">
    <property type="entry name" value="alpha/beta-Hydrolases"/>
    <property type="match status" value="1"/>
</dbReference>
<protein>
    <recommendedName>
        <fullName evidence="3">Serine hydrolase domain-containing protein</fullName>
    </recommendedName>
</protein>
<dbReference type="InParanoid" id="A0A0H2RSF3"/>